<dbReference type="EMBL" id="JAEOAQ010000002">
    <property type="protein sequence ID" value="KAG5420092.1"/>
    <property type="molecule type" value="Genomic_DNA"/>
</dbReference>
<dbReference type="Proteomes" id="UP000669133">
    <property type="component" value="Unassembled WGS sequence"/>
</dbReference>
<name>A0A8H7ZJM8_9ASCO</name>
<evidence type="ECO:0000313" key="3">
    <source>
        <dbReference type="EMBL" id="KAG5420092.1"/>
    </source>
</evidence>
<gene>
    <name evidence="3" type="ORF">I9W82_001972</name>
</gene>
<proteinExistence type="inferred from homology"/>
<dbReference type="PANTHER" id="PTHR24321">
    <property type="entry name" value="DEHYDROGENASES, SHORT CHAIN"/>
    <property type="match status" value="1"/>
</dbReference>
<dbReference type="InterPro" id="IPR036291">
    <property type="entry name" value="NAD(P)-bd_dom_sf"/>
</dbReference>
<comment type="similarity">
    <text evidence="1">Belongs to the short-chain dehydrogenases/reductases (SDR) family.</text>
</comment>
<comment type="caution">
    <text evidence="3">The sequence shown here is derived from an EMBL/GenBank/DDBJ whole genome shotgun (WGS) entry which is preliminary data.</text>
</comment>
<dbReference type="PANTHER" id="PTHR24321:SF8">
    <property type="entry name" value="ESTRADIOL 17-BETA-DEHYDROGENASE 8-RELATED"/>
    <property type="match status" value="1"/>
</dbReference>
<evidence type="ECO:0000256" key="1">
    <source>
        <dbReference type="ARBA" id="ARBA00006484"/>
    </source>
</evidence>
<dbReference type="RefSeq" id="XP_067549208.1">
    <property type="nucleotide sequence ID" value="XM_067690776.1"/>
</dbReference>
<dbReference type="Pfam" id="PF13561">
    <property type="entry name" value="adh_short_C2"/>
    <property type="match status" value="1"/>
</dbReference>
<evidence type="ECO:0000313" key="4">
    <source>
        <dbReference type="Proteomes" id="UP000669133"/>
    </source>
</evidence>
<keyword evidence="4" id="KW-1185">Reference proteome</keyword>
<sequence>MLSCTLTPSQASMSIWDKIGLDDTVESIMDSYSISQNSDLNKVQAKFLELREGKVITHDRIIRDIKEHFAGTFTLYKLNPNEIEQFCKFVSVTGRFITFDSQLFVSHITTELAQAINSYVISLFSRIEVLIDNPHLRQITQNLVNFRMITYLDVKVLSAVDENADTIETQGATVHPNPDYFRRITQDYAAPVHNIQKTYKDLSEFKLSWFTQKNSGFFQIPLQGLKITKEVQFDDFLRSALFKIYSSLIGGELEIQSQFNLNSTLVIPDWTIKLPDVLLPTELKLIKLGDVWKLDTNKNKDVVTQLLLSMLAANCNTDFLINPSIVLRVTVIDPYYAKRDPGFELKFDHICGDNLNIVSQFHLLLQDADLKPLTEGQLTVITSADIGEWSDNLNLVDFALDEYKAIDYVVANAASMKKEILAGDVGGAGLPTLDEFNEAVNVNLGGTFALNKLCISYWKEFNRPGNIVNVGSIFGNKVIDSRLIGSSCSKVGIHAMTKSMAKECGPSGIRVNEVCPGFINTPMFETVAAKLKRDGDGNSLESRVPLGRVGDGDDVANAICFLLSDEAKYITGASLVVDGGYLCT</sequence>
<dbReference type="AlphaFoldDB" id="A0A8H7ZJM8"/>
<organism evidence="3 4">
    <name type="scientific">Candida metapsilosis</name>
    <dbReference type="NCBI Taxonomy" id="273372"/>
    <lineage>
        <taxon>Eukaryota</taxon>
        <taxon>Fungi</taxon>
        <taxon>Dikarya</taxon>
        <taxon>Ascomycota</taxon>
        <taxon>Saccharomycotina</taxon>
        <taxon>Pichiomycetes</taxon>
        <taxon>Debaryomycetaceae</taxon>
        <taxon>Candida/Lodderomyces clade</taxon>
        <taxon>Candida</taxon>
    </lineage>
</organism>
<dbReference type="InterPro" id="IPR002347">
    <property type="entry name" value="SDR_fam"/>
</dbReference>
<accession>A0A8H7ZJM8</accession>
<dbReference type="SUPFAM" id="SSF51735">
    <property type="entry name" value="NAD(P)-binding Rossmann-fold domains"/>
    <property type="match status" value="1"/>
</dbReference>
<dbReference type="OrthoDB" id="47007at2759"/>
<dbReference type="Gene3D" id="3.40.50.720">
    <property type="entry name" value="NAD(P)-binding Rossmann-like Domain"/>
    <property type="match status" value="1"/>
</dbReference>
<keyword evidence="2" id="KW-0560">Oxidoreductase</keyword>
<dbReference type="GO" id="GO:0016491">
    <property type="term" value="F:oxidoreductase activity"/>
    <property type="evidence" value="ECO:0007669"/>
    <property type="project" value="UniProtKB-KW"/>
</dbReference>
<evidence type="ECO:0000256" key="2">
    <source>
        <dbReference type="ARBA" id="ARBA00023002"/>
    </source>
</evidence>
<dbReference type="GeneID" id="93650601"/>
<dbReference type="PRINTS" id="PR00081">
    <property type="entry name" value="GDHRDH"/>
</dbReference>
<reference evidence="3 4" key="1">
    <citation type="submission" date="2020-12" db="EMBL/GenBank/DDBJ databases">
        <title>Effect of drift, selection, and recombination on the evolution of hybrid genomes in Candida yeast pathogens.</title>
        <authorList>
            <person name="Mixao V."/>
            <person name="Ksiezopolska E."/>
            <person name="Saus E."/>
            <person name="Boekhout T."/>
            <person name="Gacser A."/>
            <person name="Gabaldon T."/>
        </authorList>
    </citation>
    <scope>NUCLEOTIDE SEQUENCE [LARGE SCALE GENOMIC DNA]</scope>
    <source>
        <strain evidence="3 4">BP57</strain>
    </source>
</reference>
<protein>
    <submittedName>
        <fullName evidence="3">Uncharacterized protein</fullName>
    </submittedName>
</protein>
<dbReference type="CDD" id="cd05233">
    <property type="entry name" value="SDR_c"/>
    <property type="match status" value="1"/>
</dbReference>